<gene>
    <name evidence="2" type="ORF">AK88_04379</name>
</gene>
<feature type="region of interest" description="Disordered" evidence="1">
    <location>
        <begin position="41"/>
        <end position="60"/>
    </location>
</feature>
<feature type="region of interest" description="Disordered" evidence="1">
    <location>
        <begin position="121"/>
        <end position="145"/>
    </location>
</feature>
<feature type="compositionally biased region" description="Polar residues" evidence="1">
    <location>
        <begin position="196"/>
        <end position="205"/>
    </location>
</feature>
<feature type="compositionally biased region" description="Polar residues" evidence="1">
    <location>
        <begin position="41"/>
        <end position="56"/>
    </location>
</feature>
<dbReference type="EMBL" id="KQ001705">
    <property type="protein sequence ID" value="KJP85970.1"/>
    <property type="molecule type" value="Genomic_DNA"/>
</dbReference>
<feature type="region of interest" description="Disordered" evidence="1">
    <location>
        <begin position="167"/>
        <end position="205"/>
    </location>
</feature>
<organism evidence="2 3">
    <name type="scientific">Plasmodium fragile</name>
    <dbReference type="NCBI Taxonomy" id="5857"/>
    <lineage>
        <taxon>Eukaryota</taxon>
        <taxon>Sar</taxon>
        <taxon>Alveolata</taxon>
        <taxon>Apicomplexa</taxon>
        <taxon>Aconoidasida</taxon>
        <taxon>Haemosporida</taxon>
        <taxon>Plasmodiidae</taxon>
        <taxon>Plasmodium</taxon>
        <taxon>Plasmodium (Plasmodium)</taxon>
    </lineage>
</organism>
<feature type="compositionally biased region" description="Polar residues" evidence="1">
    <location>
        <begin position="123"/>
        <end position="132"/>
    </location>
</feature>
<sequence length="205" mass="22978">MNQHSINKLAKKYVKKYKKLLKVVKKITQLSDQDLLQQQQGVNDTADQGSSTSATAASPLDKWKSPEIKKKINEFTLFIGNHISKLADVCPDKECAEILSNSGWEYVSKFLGETSESLKGKYTQGQESSQLEQSKDSEDGGSCQGSITEDDLAAFFFSKRISSMCRLQGGEEAEEEDEDDEDDDEQPQDQPRRGRSMTSITYELD</sequence>
<name>A0A0D9QFY2_PLAFR</name>
<evidence type="ECO:0000313" key="3">
    <source>
        <dbReference type="Proteomes" id="UP000054561"/>
    </source>
</evidence>
<dbReference type="Proteomes" id="UP000054561">
    <property type="component" value="Unassembled WGS sequence"/>
</dbReference>
<dbReference type="OrthoDB" id="387494at2759"/>
<proteinExistence type="predicted"/>
<reference evidence="2 3" key="1">
    <citation type="submission" date="2014-03" db="EMBL/GenBank/DDBJ databases">
        <title>The Genome Sequence of Plasmodium fragile nilgiri.</title>
        <authorList>
            <consortium name="The Broad Institute Genomics Platform"/>
            <consortium name="The Broad Institute Genome Sequencing Center for Infectious Disease"/>
            <person name="Neafsey D."/>
            <person name="Duraisingh M."/>
            <person name="Young S.K."/>
            <person name="Zeng Q."/>
            <person name="Gargeya S."/>
            <person name="Abouelleil A."/>
            <person name="Alvarado L."/>
            <person name="Chapman S.B."/>
            <person name="Gainer-Dewar J."/>
            <person name="Goldberg J."/>
            <person name="Griggs A."/>
            <person name="Gujja S."/>
            <person name="Hansen M."/>
            <person name="Howarth C."/>
            <person name="Imamovic A."/>
            <person name="Larimer J."/>
            <person name="Pearson M."/>
            <person name="Poon T.W."/>
            <person name="Priest M."/>
            <person name="Roberts A."/>
            <person name="Saif S."/>
            <person name="Shea T."/>
            <person name="Sykes S."/>
            <person name="Wortman J."/>
            <person name="Nusbaum C."/>
            <person name="Birren B."/>
        </authorList>
    </citation>
    <scope>NUCLEOTIDE SEQUENCE [LARGE SCALE GENOMIC DNA]</scope>
    <source>
        <strain evidence="3">nilgiri</strain>
    </source>
</reference>
<protein>
    <submittedName>
        <fullName evidence="2">Uncharacterized protein</fullName>
    </submittedName>
</protein>
<feature type="compositionally biased region" description="Acidic residues" evidence="1">
    <location>
        <begin position="171"/>
        <end position="187"/>
    </location>
</feature>
<dbReference type="AlphaFoldDB" id="A0A0D9QFY2"/>
<keyword evidence="3" id="KW-1185">Reference proteome</keyword>
<dbReference type="RefSeq" id="XP_012337412.1">
    <property type="nucleotide sequence ID" value="XM_012481989.1"/>
</dbReference>
<evidence type="ECO:0000256" key="1">
    <source>
        <dbReference type="SAM" id="MobiDB-lite"/>
    </source>
</evidence>
<dbReference type="GeneID" id="24269693"/>
<accession>A0A0D9QFY2</accession>
<dbReference type="VEuPathDB" id="PlasmoDB:AK88_04379"/>
<evidence type="ECO:0000313" key="2">
    <source>
        <dbReference type="EMBL" id="KJP85970.1"/>
    </source>
</evidence>